<dbReference type="PANTHER" id="PTHR32309:SF13">
    <property type="entry name" value="FERRIC ENTEROBACTIN TRANSPORT PROTEIN FEPE"/>
    <property type="match status" value="1"/>
</dbReference>
<dbReference type="InterPro" id="IPR050445">
    <property type="entry name" value="Bact_polysacc_biosynth/exp"/>
</dbReference>
<keyword evidence="8" id="KW-0808">Transferase</keyword>
<evidence type="ECO:0000256" key="1">
    <source>
        <dbReference type="ARBA" id="ARBA00004651"/>
    </source>
</evidence>
<dbReference type="EMBL" id="RDSM01000005">
    <property type="protein sequence ID" value="RXH54197.1"/>
    <property type="molecule type" value="Genomic_DNA"/>
</dbReference>
<keyword evidence="4 6" id="KW-1133">Transmembrane helix</keyword>
<sequence length="416" mass="45540">MTPASLMTPSSVWTTRLWFLWRRRPLLARAGAISLVLGFTIAFLTPKRYTSSAAIMPPDQSGSGALMLAALSGHSNGLGALGSLASGFLGMRSNTAVFESLLHSGTVSGALIDRFDLRHVYHVRYNRDAARRLAHNTTVADDKKSGMITIAVEDGDPVRARDLAQAYLDELSKLVNRTSTSQARQERIFIEKRLTEVNTDLEHAQIALSDFSTKNSTIDIKEQTRAMVDTGARAEGELVAEQSSLQALKQIYGDGNVRVRQTEARIASLRGNLQRMAGIAPHADSSGADSQSDITAFSPPLRQLPRLGVAYADLYRRVRVEETVFELLTGQYEMARIAEAHDIPSVSVVDAPGIPEKKSFPPRLWLGLGLALFSMAAVIAVLFAQDRWHRLDNRDPRKALALEVARALLRRKGGVA</sequence>
<keyword evidence="2" id="KW-1003">Cell membrane</keyword>
<feature type="transmembrane region" description="Helical" evidence="6">
    <location>
        <begin position="26"/>
        <end position="44"/>
    </location>
</feature>
<feature type="transmembrane region" description="Helical" evidence="6">
    <location>
        <begin position="364"/>
        <end position="384"/>
    </location>
</feature>
<keyword evidence="8" id="KW-0418">Kinase</keyword>
<feature type="domain" description="Polysaccharide chain length determinant N-terminal" evidence="7">
    <location>
        <begin position="20"/>
        <end position="112"/>
    </location>
</feature>
<accession>A0A4Q0SU28</accession>
<evidence type="ECO:0000259" key="7">
    <source>
        <dbReference type="Pfam" id="PF02706"/>
    </source>
</evidence>
<reference evidence="8 9" key="1">
    <citation type="submission" date="2018-11" db="EMBL/GenBank/DDBJ databases">
        <authorList>
            <person name="Mardanov A.V."/>
            <person name="Ravin N.V."/>
            <person name="Dedysh S.N."/>
        </authorList>
    </citation>
    <scope>NUCLEOTIDE SEQUENCE [LARGE SCALE GENOMIC DNA]</scope>
    <source>
        <strain evidence="8 9">AF10</strain>
    </source>
</reference>
<dbReference type="RefSeq" id="WP_128915437.1">
    <property type="nucleotide sequence ID" value="NZ_RDSM01000005.1"/>
</dbReference>
<gene>
    <name evidence="8" type="ORF">GRAN_4848</name>
</gene>
<dbReference type="Pfam" id="PF02706">
    <property type="entry name" value="Wzz"/>
    <property type="match status" value="1"/>
</dbReference>
<dbReference type="PANTHER" id="PTHR32309">
    <property type="entry name" value="TYROSINE-PROTEIN KINASE"/>
    <property type="match status" value="1"/>
</dbReference>
<evidence type="ECO:0000313" key="9">
    <source>
        <dbReference type="Proteomes" id="UP000289437"/>
    </source>
</evidence>
<dbReference type="InterPro" id="IPR003856">
    <property type="entry name" value="LPS_length_determ_N"/>
</dbReference>
<dbReference type="GO" id="GO:0004713">
    <property type="term" value="F:protein tyrosine kinase activity"/>
    <property type="evidence" value="ECO:0007669"/>
    <property type="project" value="TreeGrafter"/>
</dbReference>
<keyword evidence="9" id="KW-1185">Reference proteome</keyword>
<dbReference type="GO" id="GO:0005886">
    <property type="term" value="C:plasma membrane"/>
    <property type="evidence" value="ECO:0007669"/>
    <property type="project" value="UniProtKB-SubCell"/>
</dbReference>
<dbReference type="OrthoDB" id="8884120at2"/>
<protein>
    <submittedName>
        <fullName evidence="8">Tyrosine-protein kinase Wzc</fullName>
    </submittedName>
</protein>
<name>A0A4Q0SU28_9BACT</name>
<evidence type="ECO:0000256" key="2">
    <source>
        <dbReference type="ARBA" id="ARBA00022475"/>
    </source>
</evidence>
<comment type="subcellular location">
    <subcellularLocation>
        <location evidence="1">Cell membrane</location>
        <topology evidence="1">Multi-pass membrane protein</topology>
    </subcellularLocation>
</comment>
<evidence type="ECO:0000256" key="4">
    <source>
        <dbReference type="ARBA" id="ARBA00022989"/>
    </source>
</evidence>
<evidence type="ECO:0000256" key="6">
    <source>
        <dbReference type="SAM" id="Phobius"/>
    </source>
</evidence>
<dbReference type="AlphaFoldDB" id="A0A4Q0SU28"/>
<comment type="caution">
    <text evidence="8">The sequence shown here is derived from an EMBL/GenBank/DDBJ whole genome shotgun (WGS) entry which is preliminary data.</text>
</comment>
<evidence type="ECO:0000313" key="8">
    <source>
        <dbReference type="EMBL" id="RXH54197.1"/>
    </source>
</evidence>
<dbReference type="Proteomes" id="UP000289437">
    <property type="component" value="Unassembled WGS sequence"/>
</dbReference>
<proteinExistence type="predicted"/>
<keyword evidence="3 6" id="KW-0812">Transmembrane</keyword>
<organism evidence="8 9">
    <name type="scientific">Granulicella sibirica</name>
    <dbReference type="NCBI Taxonomy" id="2479048"/>
    <lineage>
        <taxon>Bacteria</taxon>
        <taxon>Pseudomonadati</taxon>
        <taxon>Acidobacteriota</taxon>
        <taxon>Terriglobia</taxon>
        <taxon>Terriglobales</taxon>
        <taxon>Acidobacteriaceae</taxon>
        <taxon>Granulicella</taxon>
    </lineage>
</organism>
<keyword evidence="5 6" id="KW-0472">Membrane</keyword>
<reference evidence="9" key="2">
    <citation type="submission" date="2019-02" db="EMBL/GenBank/DDBJ databases">
        <title>Granulicella sibirica sp. nov., a psychrotolerant acidobacterium isolated from an organic soil layer in forested tundra, West Siberia.</title>
        <authorList>
            <person name="Oshkin I.Y."/>
            <person name="Kulichevskaya I.S."/>
            <person name="Rijpstra W.I.C."/>
            <person name="Sinninghe Damste J.S."/>
            <person name="Rakitin A.L."/>
            <person name="Ravin N.V."/>
            <person name="Dedysh S.N."/>
        </authorList>
    </citation>
    <scope>NUCLEOTIDE SEQUENCE [LARGE SCALE GENOMIC DNA]</scope>
    <source>
        <strain evidence="9">AF10</strain>
    </source>
</reference>
<evidence type="ECO:0000256" key="3">
    <source>
        <dbReference type="ARBA" id="ARBA00022692"/>
    </source>
</evidence>
<evidence type="ECO:0000256" key="5">
    <source>
        <dbReference type="ARBA" id="ARBA00023136"/>
    </source>
</evidence>